<dbReference type="Gene3D" id="1.25.10.10">
    <property type="entry name" value="Leucine-rich Repeat Variant"/>
    <property type="match status" value="2"/>
</dbReference>
<evidence type="ECO:0000313" key="1">
    <source>
        <dbReference type="EMBL" id="AKI98014.1"/>
    </source>
</evidence>
<dbReference type="InterPro" id="IPR011989">
    <property type="entry name" value="ARM-like"/>
</dbReference>
<dbReference type="Proteomes" id="UP000035159">
    <property type="component" value="Chromosome"/>
</dbReference>
<sequence>MTKAIKQIIDGIQSEIEGRVEYNIKEMLKSPSAFIRSKAMKELAVSGISVTRDQIEKYLEDPSYAVRKAAVELLGKRGVADELLISMLDDPNENVRATAIGFIVELGLLTDELMESISKDPSSKVRKALVEGLIKQGVELEELKAFEGDPSNDIRELLKVYSGKVSLDETELALLPKKLQKIAFASAIKGRDSKALNTLMSTINGFNTPSLKGIAVELLGTFPEELSRDALINLANSEDRTIALAAVKTYGKAFGYASELLPIAENFIQSPDEEKRVIGAQIFKRLMEPSTVELLRKNLDDPSDKVRSVIIEALGNMLDYSLEEVVTESLTSTSARLKKAALRATKKLKLTSVEDKVVSIFASIKEENSLRILAVSVTGYLKYESAIPHLVKIIQTPEASGKLRLAAAKALARIAPQQLLELFGV</sequence>
<dbReference type="EMBL" id="CP011232">
    <property type="protein sequence ID" value="AKI98014.1"/>
    <property type="molecule type" value="Genomic_DNA"/>
</dbReference>
<organism evidence="1 2">
    <name type="scientific">Kosmotoga pacifica</name>
    <dbReference type="NCBI Taxonomy" id="1330330"/>
    <lineage>
        <taxon>Bacteria</taxon>
        <taxon>Thermotogati</taxon>
        <taxon>Thermotogota</taxon>
        <taxon>Thermotogae</taxon>
        <taxon>Kosmotogales</taxon>
        <taxon>Kosmotogaceae</taxon>
        <taxon>Kosmotoga</taxon>
    </lineage>
</organism>
<dbReference type="PROSITE" id="PS50176">
    <property type="entry name" value="ARM_REPEAT"/>
    <property type="match status" value="1"/>
</dbReference>
<dbReference type="Pfam" id="PF13646">
    <property type="entry name" value="HEAT_2"/>
    <property type="match status" value="1"/>
</dbReference>
<protein>
    <recommendedName>
        <fullName evidence="3">HEAT repeat domain-containing protein</fullName>
    </recommendedName>
</protein>
<dbReference type="GO" id="GO:0016491">
    <property type="term" value="F:oxidoreductase activity"/>
    <property type="evidence" value="ECO:0007669"/>
    <property type="project" value="TreeGrafter"/>
</dbReference>
<dbReference type="KEGG" id="kpf:IX53_09460"/>
<evidence type="ECO:0008006" key="3">
    <source>
        <dbReference type="Google" id="ProtNLM"/>
    </source>
</evidence>
<dbReference type="STRING" id="1330330.IX53_09460"/>
<gene>
    <name evidence="1" type="ORF">IX53_09460</name>
</gene>
<dbReference type="PANTHER" id="PTHR12697">
    <property type="entry name" value="PBS LYASE HEAT-LIKE PROTEIN"/>
    <property type="match status" value="1"/>
</dbReference>
<dbReference type="OrthoDB" id="41772at2"/>
<dbReference type="SUPFAM" id="SSF48371">
    <property type="entry name" value="ARM repeat"/>
    <property type="match status" value="1"/>
</dbReference>
<name>A0A0G2ZEP1_9BACT</name>
<dbReference type="InterPro" id="IPR016024">
    <property type="entry name" value="ARM-type_fold"/>
</dbReference>
<evidence type="ECO:0000313" key="2">
    <source>
        <dbReference type="Proteomes" id="UP000035159"/>
    </source>
</evidence>
<reference evidence="1 2" key="1">
    <citation type="submission" date="2015-04" db="EMBL/GenBank/DDBJ databases">
        <title>Complete Genome Sequence of Kosmotoga pacifica SLHLJ1.</title>
        <authorList>
            <person name="Jiang L.J."/>
            <person name="Shao Z.Z."/>
            <person name="Jebbar M."/>
        </authorList>
    </citation>
    <scope>NUCLEOTIDE SEQUENCE [LARGE SCALE GENOMIC DNA]</scope>
    <source>
        <strain evidence="1 2">SLHLJ1</strain>
    </source>
</reference>
<dbReference type="InterPro" id="IPR000225">
    <property type="entry name" value="Armadillo"/>
</dbReference>
<dbReference type="PANTHER" id="PTHR12697:SF5">
    <property type="entry name" value="DEOXYHYPUSINE HYDROXYLASE"/>
    <property type="match status" value="1"/>
</dbReference>
<dbReference type="AlphaFoldDB" id="A0A0G2ZEP1"/>
<proteinExistence type="predicted"/>
<accession>A0A0G2ZEP1</accession>
<dbReference type="RefSeq" id="WP_047755149.1">
    <property type="nucleotide sequence ID" value="NZ_CAJUHA010000001.1"/>
</dbReference>
<keyword evidence="2" id="KW-1185">Reference proteome</keyword>
<dbReference type="PATRIC" id="fig|1330330.3.peg.1927"/>